<name>A0AAE0U4W3_9PEZI</name>
<keyword evidence="2" id="KW-1133">Transmembrane helix</keyword>
<dbReference type="Pfam" id="PF24840">
    <property type="entry name" value="NTF2_SigF"/>
    <property type="match status" value="1"/>
</dbReference>
<proteinExistence type="predicted"/>
<accession>A0AAE0U4W3</accession>
<dbReference type="PANTHER" id="PTHR35393">
    <property type="entry name" value="CHROMOSOME 1, WHOLE GENOME SHOTGUN SEQUENCE"/>
    <property type="match status" value="1"/>
</dbReference>
<protein>
    <recommendedName>
        <fullName evidence="3">SigF-like NTF2-like domain-containing protein</fullName>
    </recommendedName>
</protein>
<dbReference type="InterPro" id="IPR057514">
    <property type="entry name" value="NTF2_SigF"/>
</dbReference>
<comment type="caution">
    <text evidence="4">The sequence shown here is derived from an EMBL/GenBank/DDBJ whole genome shotgun (WGS) entry which is preliminary data.</text>
</comment>
<dbReference type="EMBL" id="JAULSW010000002">
    <property type="protein sequence ID" value="KAK3390922.1"/>
    <property type="molecule type" value="Genomic_DNA"/>
</dbReference>
<evidence type="ECO:0000259" key="3">
    <source>
        <dbReference type="Pfam" id="PF24840"/>
    </source>
</evidence>
<organism evidence="4 5">
    <name type="scientific">Podospora didyma</name>
    <dbReference type="NCBI Taxonomy" id="330526"/>
    <lineage>
        <taxon>Eukaryota</taxon>
        <taxon>Fungi</taxon>
        <taxon>Dikarya</taxon>
        <taxon>Ascomycota</taxon>
        <taxon>Pezizomycotina</taxon>
        <taxon>Sordariomycetes</taxon>
        <taxon>Sordariomycetidae</taxon>
        <taxon>Sordariales</taxon>
        <taxon>Podosporaceae</taxon>
        <taxon>Podospora</taxon>
    </lineage>
</organism>
<dbReference type="AlphaFoldDB" id="A0AAE0U4W3"/>
<sequence length="276" mass="30692">MEHPIKEVRGVIQSLCQGTPQEQEDAVYRYFLPSASFVHPFCRVPSFEKLRVPGYGELDSRAIILSILKWCKPQTSSRNLPNIEIEVESTVFDQRASLLYVTSNQTFSLWFVPFHKAPIRLVTVLHLVETTPPAEGGEDNNGNQEQNRPLLDSNGSSTDNVELEELSYAEVLSAPPGTCNTCGFSAANAVAERTKTKDTSSSSTATPAGTQYKIQRQEDFYQVNEFLKFLFMAPGAAVWGAWQLFSTLMCVISVLLLEPLMRIVGPPLSRKSLKKA</sequence>
<feature type="transmembrane region" description="Helical" evidence="2">
    <location>
        <begin position="236"/>
        <end position="257"/>
    </location>
</feature>
<evidence type="ECO:0000313" key="4">
    <source>
        <dbReference type="EMBL" id="KAK3390922.1"/>
    </source>
</evidence>
<gene>
    <name evidence="4" type="ORF">B0H63DRAFT_539404</name>
</gene>
<keyword evidence="2" id="KW-0472">Membrane</keyword>
<keyword evidence="5" id="KW-1185">Reference proteome</keyword>
<dbReference type="PANTHER" id="PTHR35393:SF1">
    <property type="entry name" value="SNOAL-LIKE DOMAIN-CONTAINING PROTEIN"/>
    <property type="match status" value="1"/>
</dbReference>
<feature type="region of interest" description="Disordered" evidence="1">
    <location>
        <begin position="132"/>
        <end position="156"/>
    </location>
</feature>
<evidence type="ECO:0000313" key="5">
    <source>
        <dbReference type="Proteomes" id="UP001285441"/>
    </source>
</evidence>
<reference evidence="4" key="1">
    <citation type="journal article" date="2023" name="Mol. Phylogenet. Evol.">
        <title>Genome-scale phylogeny and comparative genomics of the fungal order Sordariales.</title>
        <authorList>
            <person name="Hensen N."/>
            <person name="Bonometti L."/>
            <person name="Westerberg I."/>
            <person name="Brannstrom I.O."/>
            <person name="Guillou S."/>
            <person name="Cros-Aarteil S."/>
            <person name="Calhoun S."/>
            <person name="Haridas S."/>
            <person name="Kuo A."/>
            <person name="Mondo S."/>
            <person name="Pangilinan J."/>
            <person name="Riley R."/>
            <person name="LaButti K."/>
            <person name="Andreopoulos B."/>
            <person name="Lipzen A."/>
            <person name="Chen C."/>
            <person name="Yan M."/>
            <person name="Daum C."/>
            <person name="Ng V."/>
            <person name="Clum A."/>
            <person name="Steindorff A."/>
            <person name="Ohm R.A."/>
            <person name="Martin F."/>
            <person name="Silar P."/>
            <person name="Natvig D.O."/>
            <person name="Lalanne C."/>
            <person name="Gautier V."/>
            <person name="Ament-Velasquez S.L."/>
            <person name="Kruys A."/>
            <person name="Hutchinson M.I."/>
            <person name="Powell A.J."/>
            <person name="Barry K."/>
            <person name="Miller A.N."/>
            <person name="Grigoriev I.V."/>
            <person name="Debuchy R."/>
            <person name="Gladieux P."/>
            <person name="Hiltunen Thoren M."/>
            <person name="Johannesson H."/>
        </authorList>
    </citation>
    <scope>NUCLEOTIDE SEQUENCE</scope>
    <source>
        <strain evidence="4">CBS 232.78</strain>
    </source>
</reference>
<feature type="domain" description="SigF-like NTF2-like" evidence="3">
    <location>
        <begin position="1"/>
        <end position="129"/>
    </location>
</feature>
<keyword evidence="2" id="KW-0812">Transmembrane</keyword>
<evidence type="ECO:0000256" key="1">
    <source>
        <dbReference type="SAM" id="MobiDB-lite"/>
    </source>
</evidence>
<evidence type="ECO:0000256" key="2">
    <source>
        <dbReference type="SAM" id="Phobius"/>
    </source>
</evidence>
<dbReference type="Proteomes" id="UP001285441">
    <property type="component" value="Unassembled WGS sequence"/>
</dbReference>
<reference evidence="4" key="2">
    <citation type="submission" date="2023-06" db="EMBL/GenBank/DDBJ databases">
        <authorList>
            <consortium name="Lawrence Berkeley National Laboratory"/>
            <person name="Haridas S."/>
            <person name="Hensen N."/>
            <person name="Bonometti L."/>
            <person name="Westerberg I."/>
            <person name="Brannstrom I.O."/>
            <person name="Guillou S."/>
            <person name="Cros-Aarteil S."/>
            <person name="Calhoun S."/>
            <person name="Kuo A."/>
            <person name="Mondo S."/>
            <person name="Pangilinan J."/>
            <person name="Riley R."/>
            <person name="LaButti K."/>
            <person name="Andreopoulos B."/>
            <person name="Lipzen A."/>
            <person name="Chen C."/>
            <person name="Yanf M."/>
            <person name="Daum C."/>
            <person name="Ng V."/>
            <person name="Clum A."/>
            <person name="Steindorff A."/>
            <person name="Ohm R."/>
            <person name="Martin F."/>
            <person name="Silar P."/>
            <person name="Natvig D."/>
            <person name="Lalanne C."/>
            <person name="Gautier V."/>
            <person name="Ament-velasquez S.L."/>
            <person name="Kruys A."/>
            <person name="Hutchinson M.I."/>
            <person name="Powell A.J."/>
            <person name="Barry K."/>
            <person name="Miller A.N."/>
            <person name="Grigoriev I.V."/>
            <person name="Debuchy R."/>
            <person name="Gladieux P."/>
            <person name="Thoren M.H."/>
            <person name="Johannesson H."/>
        </authorList>
    </citation>
    <scope>NUCLEOTIDE SEQUENCE</scope>
    <source>
        <strain evidence="4">CBS 232.78</strain>
    </source>
</reference>